<dbReference type="SUPFAM" id="SSF54991">
    <property type="entry name" value="Anticodon-binding domain of PheRS"/>
    <property type="match status" value="1"/>
</dbReference>
<keyword evidence="8" id="KW-0067">ATP-binding</keyword>
<keyword evidence="5 16" id="KW-0436">Ligase</keyword>
<feature type="domain" description="B5" evidence="15">
    <location>
        <begin position="285"/>
        <end position="361"/>
    </location>
</feature>
<dbReference type="GO" id="GO:0005524">
    <property type="term" value="F:ATP binding"/>
    <property type="evidence" value="ECO:0007669"/>
    <property type="project" value="UniProtKB-KW"/>
</dbReference>
<reference evidence="16 17" key="1">
    <citation type="journal article" date="2015" name="Nature">
        <title>rRNA introns, odd ribosomes, and small enigmatic genomes across a large radiation of phyla.</title>
        <authorList>
            <person name="Brown C.T."/>
            <person name="Hug L.A."/>
            <person name="Thomas B.C."/>
            <person name="Sharon I."/>
            <person name="Castelle C.J."/>
            <person name="Singh A."/>
            <person name="Wilkins M.J."/>
            <person name="Williams K.H."/>
            <person name="Banfield J.F."/>
        </authorList>
    </citation>
    <scope>NUCLEOTIDE SEQUENCE [LARGE SCALE GENOMIC DNA]</scope>
</reference>
<dbReference type="InterPro" id="IPR004532">
    <property type="entry name" value="Phe-tRNA-ligase_IIc_bsu_bact"/>
</dbReference>
<keyword evidence="11" id="KW-0030">Aminoacyl-tRNA synthetase</keyword>
<dbReference type="SUPFAM" id="SSF56037">
    <property type="entry name" value="PheT/TilS domain"/>
    <property type="match status" value="1"/>
</dbReference>
<dbReference type="Pfam" id="PF03483">
    <property type="entry name" value="B3_4"/>
    <property type="match status" value="1"/>
</dbReference>
<dbReference type="SMART" id="SM00873">
    <property type="entry name" value="B3_4"/>
    <property type="match status" value="1"/>
</dbReference>
<dbReference type="InterPro" id="IPR045060">
    <property type="entry name" value="Phe-tRNA-ligase_IIc_bsu"/>
</dbReference>
<comment type="cofactor">
    <cofactor evidence="1">
        <name>Mg(2+)</name>
        <dbReference type="ChEBI" id="CHEBI:18420"/>
    </cofactor>
</comment>
<dbReference type="GO" id="GO:0009328">
    <property type="term" value="C:phenylalanine-tRNA ligase complex"/>
    <property type="evidence" value="ECO:0007669"/>
    <property type="project" value="TreeGrafter"/>
</dbReference>
<dbReference type="PANTHER" id="PTHR10947:SF0">
    <property type="entry name" value="PHENYLALANINE--TRNA LIGASE BETA SUBUNIT"/>
    <property type="match status" value="1"/>
</dbReference>
<dbReference type="InterPro" id="IPR005147">
    <property type="entry name" value="tRNA_synthase_B5-dom"/>
</dbReference>
<comment type="similarity">
    <text evidence="2">Belongs to the phenylalanyl-tRNA synthetase beta subunit family. Type 1 subfamily.</text>
</comment>
<evidence type="ECO:0000256" key="3">
    <source>
        <dbReference type="ARBA" id="ARBA00011209"/>
    </source>
</evidence>
<evidence type="ECO:0000256" key="10">
    <source>
        <dbReference type="ARBA" id="ARBA00022917"/>
    </source>
</evidence>
<dbReference type="PROSITE" id="PS51447">
    <property type="entry name" value="FDX_ACB"/>
    <property type="match status" value="1"/>
</dbReference>
<evidence type="ECO:0000313" key="16">
    <source>
        <dbReference type="EMBL" id="KKQ92363.1"/>
    </source>
</evidence>
<dbReference type="AlphaFoldDB" id="A0A0G0LKD1"/>
<evidence type="ECO:0000256" key="13">
    <source>
        <dbReference type="ARBA" id="ARBA00049255"/>
    </source>
</evidence>
<dbReference type="PANTHER" id="PTHR10947">
    <property type="entry name" value="PHENYLALANYL-TRNA SYNTHETASE BETA CHAIN AND LEUCINE-RICH REPEAT-CONTAINING PROTEIN 47"/>
    <property type="match status" value="1"/>
</dbReference>
<dbReference type="GO" id="GO:0000287">
    <property type="term" value="F:magnesium ion binding"/>
    <property type="evidence" value="ECO:0007669"/>
    <property type="project" value="InterPro"/>
</dbReference>
<dbReference type="InterPro" id="IPR045864">
    <property type="entry name" value="aa-tRNA-synth_II/BPL/LPL"/>
</dbReference>
<accession>A0A0G0LKD1</accession>
<evidence type="ECO:0000256" key="12">
    <source>
        <dbReference type="ARBA" id="ARBA00033189"/>
    </source>
</evidence>
<dbReference type="GO" id="GO:0006432">
    <property type="term" value="P:phenylalanyl-tRNA aminoacylation"/>
    <property type="evidence" value="ECO:0007669"/>
    <property type="project" value="InterPro"/>
</dbReference>
<dbReference type="InterPro" id="IPR005146">
    <property type="entry name" value="B3/B4_tRNA-bd"/>
</dbReference>
<sequence length="650" mass="74802">MKIPLNWLNEIIPLPADNGVLTDKLTMVGHMLDKRLVIDGEEVVDLELRGNRADCYSILGIAREVSAIFDTKVKLLQTLELTKVSKLLNSNLSVDTPLVKRAAMTEAFDVKITKSPAWLVKKLTAYGMESVNNIVDLTNYVMIETGEPMHAFDSDKVKGELQIRLAKEGEKMITFQGATLTLTKNDLVWSRGTEVLSVAGAIGEKYHSISETTKNILVEAANYDRANIRRSVYRHNLLTEAGIRHEKELDPNMVDNALGRFLFLLKKHGWGTPNCKIYDYYPKKLNPWKLKLNFDYLKTLAGVEIDTKTIKNILLNLNFKIIIQNRNFIEVLVPTYRTDVTLEEDLIEEVLRIYGYDNITPHVLSLEIPDDITPDYIKQENALRECATAVGFNEAITLSFVKESVSKLNIDPEKPLNTTAYLINPPSPDYKFLRMNLLCNLYELSKKTIHERAEEVRLFEIGKTYFKEKDKYFERRKIALVYYLSKDNSFNNFKSLMDSFFIKMCLSHVSYSNETYLLPLHNSFSVKLGNRIVGFAGVFDDIYYLEIDLDQILGQTKKYSVSLWPKYPPQIEDLTMVFPDRTYIGDVITSITSINRIIEKVELRDIFQNSYTFRIWYQDPNKTLTDTEVEKIRKEIITSVKNKFGGILKE</sequence>
<evidence type="ECO:0000259" key="14">
    <source>
        <dbReference type="PROSITE" id="PS51447"/>
    </source>
</evidence>
<evidence type="ECO:0000256" key="2">
    <source>
        <dbReference type="ARBA" id="ARBA00008653"/>
    </source>
</evidence>
<dbReference type="SUPFAM" id="SSF46955">
    <property type="entry name" value="Putative DNA-binding domain"/>
    <property type="match status" value="2"/>
</dbReference>
<dbReference type="Gene3D" id="3.30.930.10">
    <property type="entry name" value="Bira Bifunctional Protein, Domain 2"/>
    <property type="match status" value="1"/>
</dbReference>
<comment type="caution">
    <text evidence="16">The sequence shown here is derived from an EMBL/GenBank/DDBJ whole genome shotgun (WGS) entry which is preliminary data.</text>
</comment>
<dbReference type="Gene3D" id="3.50.40.10">
    <property type="entry name" value="Phenylalanyl-trna Synthetase, Chain B, domain 3"/>
    <property type="match status" value="1"/>
</dbReference>
<protein>
    <recommendedName>
        <fullName evidence="4">phenylalanine--tRNA ligase</fullName>
        <ecNumber evidence="4">6.1.1.20</ecNumber>
    </recommendedName>
    <alternativeName>
        <fullName evidence="12">Phenylalanyl-tRNA synthetase beta subunit</fullName>
    </alternativeName>
</protein>
<dbReference type="SMART" id="SM00874">
    <property type="entry name" value="B5"/>
    <property type="match status" value="1"/>
</dbReference>
<dbReference type="EMBL" id="LBVU01000002">
    <property type="protein sequence ID" value="KKQ92363.1"/>
    <property type="molecule type" value="Genomic_DNA"/>
</dbReference>
<evidence type="ECO:0000256" key="4">
    <source>
        <dbReference type="ARBA" id="ARBA00012814"/>
    </source>
</evidence>
<evidence type="ECO:0000313" key="17">
    <source>
        <dbReference type="Proteomes" id="UP000034774"/>
    </source>
</evidence>
<evidence type="ECO:0000259" key="15">
    <source>
        <dbReference type="PROSITE" id="PS51483"/>
    </source>
</evidence>
<comment type="subunit">
    <text evidence="3">Tetramer of two alpha and two beta subunits.</text>
</comment>
<evidence type="ECO:0000256" key="5">
    <source>
        <dbReference type="ARBA" id="ARBA00022598"/>
    </source>
</evidence>
<dbReference type="Gene3D" id="3.30.56.10">
    <property type="match status" value="2"/>
</dbReference>
<keyword evidence="9" id="KW-0460">Magnesium</keyword>
<dbReference type="GO" id="GO:0003723">
    <property type="term" value="F:RNA binding"/>
    <property type="evidence" value="ECO:0007669"/>
    <property type="project" value="InterPro"/>
</dbReference>
<comment type="catalytic activity">
    <reaction evidence="13">
        <text>tRNA(Phe) + L-phenylalanine + ATP = L-phenylalanyl-tRNA(Phe) + AMP + diphosphate + H(+)</text>
        <dbReference type="Rhea" id="RHEA:19413"/>
        <dbReference type="Rhea" id="RHEA-COMP:9668"/>
        <dbReference type="Rhea" id="RHEA-COMP:9699"/>
        <dbReference type="ChEBI" id="CHEBI:15378"/>
        <dbReference type="ChEBI" id="CHEBI:30616"/>
        <dbReference type="ChEBI" id="CHEBI:33019"/>
        <dbReference type="ChEBI" id="CHEBI:58095"/>
        <dbReference type="ChEBI" id="CHEBI:78442"/>
        <dbReference type="ChEBI" id="CHEBI:78531"/>
        <dbReference type="ChEBI" id="CHEBI:456215"/>
        <dbReference type="EC" id="6.1.1.20"/>
    </reaction>
</comment>
<evidence type="ECO:0000256" key="6">
    <source>
        <dbReference type="ARBA" id="ARBA00022723"/>
    </source>
</evidence>
<evidence type="ECO:0000256" key="1">
    <source>
        <dbReference type="ARBA" id="ARBA00001946"/>
    </source>
</evidence>
<dbReference type="InterPro" id="IPR009061">
    <property type="entry name" value="DNA-bd_dom_put_sf"/>
</dbReference>
<proteinExistence type="inferred from homology"/>
<gene>
    <name evidence="16" type="ORF">UT17_C0002G0026</name>
</gene>
<dbReference type="STRING" id="1618572.UT17_C0002G0026"/>
<dbReference type="NCBIfam" id="TIGR00472">
    <property type="entry name" value="pheT_bact"/>
    <property type="match status" value="1"/>
</dbReference>
<dbReference type="GO" id="GO:0004826">
    <property type="term" value="F:phenylalanine-tRNA ligase activity"/>
    <property type="evidence" value="ECO:0007669"/>
    <property type="project" value="UniProtKB-EC"/>
</dbReference>
<keyword evidence="6" id="KW-0479">Metal-binding</keyword>
<dbReference type="SUPFAM" id="SSF55681">
    <property type="entry name" value="Class II aaRS and biotin synthetases"/>
    <property type="match status" value="1"/>
</dbReference>
<evidence type="ECO:0000256" key="11">
    <source>
        <dbReference type="ARBA" id="ARBA00023146"/>
    </source>
</evidence>
<dbReference type="EC" id="6.1.1.20" evidence="4"/>
<dbReference type="Proteomes" id="UP000034774">
    <property type="component" value="Unassembled WGS sequence"/>
</dbReference>
<evidence type="ECO:0000256" key="7">
    <source>
        <dbReference type="ARBA" id="ARBA00022741"/>
    </source>
</evidence>
<feature type="domain" description="FDX-ACB" evidence="14">
    <location>
        <begin position="565"/>
        <end position="649"/>
    </location>
</feature>
<dbReference type="SMART" id="SM00896">
    <property type="entry name" value="FDX-ACB"/>
    <property type="match status" value="1"/>
</dbReference>
<dbReference type="PROSITE" id="PS51483">
    <property type="entry name" value="B5"/>
    <property type="match status" value="1"/>
</dbReference>
<dbReference type="InterPro" id="IPR005121">
    <property type="entry name" value="Fdx_antiC-bd"/>
</dbReference>
<dbReference type="InterPro" id="IPR020825">
    <property type="entry name" value="Phe-tRNA_synthase-like_B3/B4"/>
</dbReference>
<organism evidence="16 17">
    <name type="scientific">Candidatus Woesebacteria bacterium GW2011_GWB1_39_10</name>
    <dbReference type="NCBI Taxonomy" id="1618572"/>
    <lineage>
        <taxon>Bacteria</taxon>
        <taxon>Candidatus Woeseibacteriota</taxon>
    </lineage>
</organism>
<keyword evidence="7" id="KW-0547">Nucleotide-binding</keyword>
<dbReference type="Pfam" id="PF03484">
    <property type="entry name" value="B5"/>
    <property type="match status" value="1"/>
</dbReference>
<evidence type="ECO:0000256" key="9">
    <source>
        <dbReference type="ARBA" id="ARBA00022842"/>
    </source>
</evidence>
<dbReference type="Pfam" id="PF17759">
    <property type="entry name" value="tRNA_synthFbeta"/>
    <property type="match status" value="1"/>
</dbReference>
<name>A0A0G0LKD1_9BACT</name>
<evidence type="ECO:0000256" key="8">
    <source>
        <dbReference type="ARBA" id="ARBA00022840"/>
    </source>
</evidence>
<dbReference type="Pfam" id="PF03147">
    <property type="entry name" value="FDX-ACB"/>
    <property type="match status" value="1"/>
</dbReference>
<dbReference type="PATRIC" id="fig|1618572.3.peg.186"/>
<dbReference type="InterPro" id="IPR036690">
    <property type="entry name" value="Fdx_antiC-bd_sf"/>
</dbReference>
<keyword evidence="10" id="KW-0648">Protein biosynthesis</keyword>
<dbReference type="Gene3D" id="3.30.70.380">
    <property type="entry name" value="Ferrodoxin-fold anticodon-binding domain"/>
    <property type="match status" value="1"/>
</dbReference>
<dbReference type="InterPro" id="IPR041616">
    <property type="entry name" value="PheRS_beta_core"/>
</dbReference>